<feature type="domain" description="Helicase ATP-binding" evidence="6">
    <location>
        <begin position="315"/>
        <end position="599"/>
    </location>
</feature>
<dbReference type="InterPro" id="IPR012337">
    <property type="entry name" value="RNaseH-like_sf"/>
</dbReference>
<evidence type="ECO:0000256" key="4">
    <source>
        <dbReference type="ARBA" id="ARBA00022840"/>
    </source>
</evidence>
<dbReference type="CDD" id="cd06127">
    <property type="entry name" value="DEDDh"/>
    <property type="match status" value="1"/>
</dbReference>
<dbReference type="EMBL" id="ACGK02000001">
    <property type="protein sequence ID" value="EGF23211.1"/>
    <property type="molecule type" value="Genomic_DNA"/>
</dbReference>
<keyword evidence="7" id="KW-0347">Helicase</keyword>
<dbReference type="PANTHER" id="PTHR11472:SF34">
    <property type="entry name" value="REGULATOR OF TELOMERE ELONGATION HELICASE 1"/>
    <property type="match status" value="1"/>
</dbReference>
<dbReference type="GO" id="GO:0003676">
    <property type="term" value="F:nucleic acid binding"/>
    <property type="evidence" value="ECO:0007669"/>
    <property type="project" value="InterPro"/>
</dbReference>
<keyword evidence="8" id="KW-1185">Reference proteome</keyword>
<dbReference type="Proteomes" id="UP000005947">
    <property type="component" value="Unassembled WGS sequence"/>
</dbReference>
<dbReference type="Gene3D" id="3.30.420.10">
    <property type="entry name" value="Ribonuclease H-like superfamily/Ribonuclease H"/>
    <property type="match status" value="1"/>
</dbReference>
<gene>
    <name evidence="7" type="ORF">HMPREF0091_10158</name>
</gene>
<dbReference type="eggNOG" id="COG2176">
    <property type="taxonomic scope" value="Bacteria"/>
</dbReference>
<dbReference type="GO" id="GO:0005524">
    <property type="term" value="F:ATP binding"/>
    <property type="evidence" value="ECO:0007669"/>
    <property type="project" value="UniProtKB-KW"/>
</dbReference>
<dbReference type="InterPro" id="IPR027417">
    <property type="entry name" value="P-loop_NTPase"/>
</dbReference>
<evidence type="ECO:0000256" key="1">
    <source>
        <dbReference type="ARBA" id="ARBA00022741"/>
    </source>
</evidence>
<keyword evidence="3 7" id="KW-0269">Exonuclease</keyword>
<sequence>MTDVEQDNQQRQDFETRVNEFLPLDIHPHIRKRYTTLMERASLYDFGCLESDIVALDTETTGLSHKNDQLTQIAAVKLEEGSVADEFTTFVNPSRPIPHNIEKLTNIYSVDVEHAPTPQTAVARLADFVELDPILAHNASFDRAFIEAAQNDTCVSDTWIDTLALSRIAFPALTSHKLQDLAYIFGCESVTHRANDDCTALAGVWHYILAGICDIPQQILTTLVEAHNEVNWPYRFIFSYILHEVLSENSEAPFIYSLAVENASVGMSNTGTISEIRRDLFNTHTFTFQAEHANQDKTVDEAQTKHDFSSAGCVAQMFLSQNYEVRPTQQEMAVRVTSLQNSGQCGVLEVGTGVGKSLAYLLPSVSRAVQNDIQIGVATKTNALAEQLIKKELPQLHEVYPKDFSYLIVKGAEHYPYLEGIDTLMREEFDTSQFKDIRFSSSKIKAEILTTAAIIYSACCELVDVDVDSLGIRWNMIPKGDFVASHRTGSNHTLSTCAPHYMLSELRERTQHAHIVVTNHALLATDIALGHVLFPLVSNWIVDEAHGFADQVRDQWAQELSQDVFSDLFYTLGGIKTGLLGDMFSSSSNSEQKPLLQKLISKAAVLVAQLRVKNEDLFDCLNTVVLDDRYHFSRGAHTHMIQRVDSSIVSQDAWNAFLDKMSEFAKTFDTLKAVLIQLCKAISNEASLHRDVDFKRVCAYVSSYLGVITRLTQGSEDGFVYTVERVKQKKAYQTYLKEMCLDIGKRLYTDWYLDAQSVLYTSATLSIEQSFEYFDHSVGLDRLNSDRVETKTLPSPFDYENHMGVIVPNNLVLPQHEKYIQCLSNLLFDIHVAMNGSVLTLFTNRREMEAVSSKLVPRLESHGLTLLEQLPTTSAQQIMRGFKKDTTASLVALKSFWEGIDAPGDTLRCVVIPRLPFVPPTDPIVEALTERDSSTWWNYVLPRAITEVRQAAGRLIRTQHDSGLVIIADTRVLSKAYGKHVLHALPNVHHQEISCENMKSYIQMWRKAHEE</sequence>
<dbReference type="Pfam" id="PF13307">
    <property type="entry name" value="Helicase_C_2"/>
    <property type="match status" value="1"/>
</dbReference>
<dbReference type="SMART" id="SM00479">
    <property type="entry name" value="EXOIII"/>
    <property type="match status" value="1"/>
</dbReference>
<dbReference type="GO" id="GO:0006139">
    <property type="term" value="P:nucleobase-containing compound metabolic process"/>
    <property type="evidence" value="ECO:0007669"/>
    <property type="project" value="InterPro"/>
</dbReference>
<keyword evidence="1" id="KW-0547">Nucleotide-binding</keyword>
<name>F1T5S7_9ACTN</name>
<protein>
    <submittedName>
        <fullName evidence="7">Putative DnaQ family exonuclease/DinG family helicase</fullName>
    </submittedName>
</protein>
<keyword evidence="4" id="KW-0067">ATP-binding</keyword>
<dbReference type="PANTHER" id="PTHR11472">
    <property type="entry name" value="DNA REPAIR DEAD HELICASE RAD3/XP-D SUBFAMILY MEMBER"/>
    <property type="match status" value="1"/>
</dbReference>
<organism evidence="7 8">
    <name type="scientific">Fannyhessea vaginae DSM 15829</name>
    <dbReference type="NCBI Taxonomy" id="525256"/>
    <lineage>
        <taxon>Bacteria</taxon>
        <taxon>Bacillati</taxon>
        <taxon>Actinomycetota</taxon>
        <taxon>Coriobacteriia</taxon>
        <taxon>Coriobacteriales</taxon>
        <taxon>Atopobiaceae</taxon>
        <taxon>Fannyhessea</taxon>
    </lineage>
</organism>
<reference evidence="7 8" key="1">
    <citation type="submission" date="2011-02" db="EMBL/GenBank/DDBJ databases">
        <authorList>
            <person name="Muzny D."/>
            <person name="Qin X."/>
            <person name="Buhay C."/>
            <person name="Dugan-Rocha S."/>
            <person name="Ding Y."/>
            <person name="Chen G."/>
            <person name="Hawes A."/>
            <person name="Holder M."/>
            <person name="Jhangiani S."/>
            <person name="Johnson A."/>
            <person name="Khan Z."/>
            <person name="Li Z."/>
            <person name="Liu W."/>
            <person name="Liu X."/>
            <person name="Perez L."/>
            <person name="Shen H."/>
            <person name="Wang Q."/>
            <person name="Watt J."/>
            <person name="Xi L."/>
            <person name="Xin Y."/>
            <person name="Zhou J."/>
            <person name="Deng J."/>
            <person name="Jiang H."/>
            <person name="Liu Y."/>
            <person name="Qu J."/>
            <person name="Song X.-Z."/>
            <person name="Zhang L."/>
            <person name="Villasana D."/>
            <person name="Johnson A."/>
            <person name="Liu J."/>
            <person name="Liyanage D."/>
            <person name="Lorensuhewa L."/>
            <person name="Robinson T."/>
            <person name="Song A."/>
            <person name="Song B.-B."/>
            <person name="Dinh H."/>
            <person name="Thornton R."/>
            <person name="Coyle M."/>
            <person name="Francisco L."/>
            <person name="Jackson L."/>
            <person name="Javaid M."/>
            <person name="Korchina V."/>
            <person name="Kovar C."/>
            <person name="Mata R."/>
            <person name="Mathew T."/>
            <person name="Ngo R."/>
            <person name="Nguyen L."/>
            <person name="Nguyen N."/>
            <person name="Okwuonu G."/>
            <person name="Ongeri F."/>
            <person name="Pham C."/>
            <person name="Simmons D."/>
            <person name="Wilczek-Boney K."/>
            <person name="Hale W."/>
            <person name="Jakkamsetti A."/>
            <person name="Pham P."/>
            <person name="Ruth R."/>
            <person name="San Lucas F."/>
            <person name="Warren J."/>
            <person name="Zhang J."/>
            <person name="Zhao Z."/>
            <person name="Zhou C."/>
            <person name="Zhu D."/>
            <person name="Lee S."/>
            <person name="Bess C."/>
            <person name="Blankenburg K."/>
            <person name="Forbes L."/>
            <person name="Fu Q."/>
            <person name="Gubbala S."/>
            <person name="Hirani K."/>
            <person name="Jayaseelan J.C."/>
            <person name="Lara F."/>
            <person name="Munidasa M."/>
            <person name="Palculict T."/>
            <person name="Patil S."/>
            <person name="Pu L.-L."/>
            <person name="Saada N."/>
            <person name="Tang L."/>
            <person name="Weissenberger G."/>
            <person name="Zhu Y."/>
            <person name="Hemphill L."/>
            <person name="Shang Y."/>
            <person name="Youmans B."/>
            <person name="Ayvaz T."/>
            <person name="Ross M."/>
            <person name="Santibanez J."/>
            <person name="Aqrawi P."/>
            <person name="Gross S."/>
            <person name="Joshi V."/>
            <person name="Fowler G."/>
            <person name="Nazareth L."/>
            <person name="Reid J."/>
            <person name="Worley K."/>
            <person name="Petrosino J."/>
            <person name="Highlander S."/>
            <person name="Gibbs R."/>
        </authorList>
    </citation>
    <scope>NUCLEOTIDE SEQUENCE [LARGE SCALE GENOMIC DNA]</scope>
    <source>
        <strain evidence="7 8">DSM 15829</strain>
    </source>
</reference>
<dbReference type="GO" id="GO:0016818">
    <property type="term" value="F:hydrolase activity, acting on acid anhydrides, in phosphorus-containing anhydrides"/>
    <property type="evidence" value="ECO:0007669"/>
    <property type="project" value="InterPro"/>
</dbReference>
<dbReference type="GO" id="GO:0004527">
    <property type="term" value="F:exonuclease activity"/>
    <property type="evidence" value="ECO:0007669"/>
    <property type="project" value="UniProtKB-KW"/>
</dbReference>
<dbReference type="GO" id="GO:0003678">
    <property type="term" value="F:DNA helicase activity"/>
    <property type="evidence" value="ECO:0007669"/>
    <property type="project" value="TreeGrafter"/>
</dbReference>
<comment type="caution">
    <text evidence="7">The sequence shown here is derived from an EMBL/GenBank/DDBJ whole genome shotgun (WGS) entry which is preliminary data.</text>
</comment>
<evidence type="ECO:0000256" key="3">
    <source>
        <dbReference type="ARBA" id="ARBA00022839"/>
    </source>
</evidence>
<dbReference type="OrthoDB" id="9805194at2"/>
<dbReference type="InterPro" id="IPR014013">
    <property type="entry name" value="Helic_SF1/SF2_ATP-bd_DinG/Rad3"/>
</dbReference>
<dbReference type="InterPro" id="IPR013520">
    <property type="entry name" value="Ribonucl_H"/>
</dbReference>
<dbReference type="Gene3D" id="3.40.50.300">
    <property type="entry name" value="P-loop containing nucleotide triphosphate hydrolases"/>
    <property type="match status" value="2"/>
</dbReference>
<dbReference type="SMART" id="SM00491">
    <property type="entry name" value="HELICc2"/>
    <property type="match status" value="1"/>
</dbReference>
<dbReference type="InterPro" id="IPR006555">
    <property type="entry name" value="ATP-dep_Helicase_C"/>
</dbReference>
<comment type="similarity">
    <text evidence="5">Belongs to the helicase family. DinG subfamily.</text>
</comment>
<keyword evidence="3 7" id="KW-0540">Nuclease</keyword>
<dbReference type="SUPFAM" id="SSF52540">
    <property type="entry name" value="P-loop containing nucleoside triphosphate hydrolases"/>
    <property type="match status" value="1"/>
</dbReference>
<dbReference type="AlphaFoldDB" id="F1T5S7"/>
<evidence type="ECO:0000313" key="7">
    <source>
        <dbReference type="EMBL" id="EGF23211.1"/>
    </source>
</evidence>
<dbReference type="Pfam" id="PF00929">
    <property type="entry name" value="RNase_T"/>
    <property type="match status" value="1"/>
</dbReference>
<evidence type="ECO:0000313" key="8">
    <source>
        <dbReference type="Proteomes" id="UP000005947"/>
    </source>
</evidence>
<dbReference type="SUPFAM" id="SSF53098">
    <property type="entry name" value="Ribonuclease H-like"/>
    <property type="match status" value="1"/>
</dbReference>
<dbReference type="InterPro" id="IPR036397">
    <property type="entry name" value="RNaseH_sf"/>
</dbReference>
<proteinExistence type="inferred from homology"/>
<dbReference type="eggNOG" id="COG1199">
    <property type="taxonomic scope" value="Bacteria"/>
</dbReference>
<evidence type="ECO:0000256" key="5">
    <source>
        <dbReference type="ARBA" id="ARBA00038058"/>
    </source>
</evidence>
<keyword evidence="2" id="KW-0378">Hydrolase</keyword>
<evidence type="ECO:0000259" key="6">
    <source>
        <dbReference type="PROSITE" id="PS51193"/>
    </source>
</evidence>
<accession>F1T5S7</accession>
<dbReference type="PROSITE" id="PS51193">
    <property type="entry name" value="HELICASE_ATP_BIND_2"/>
    <property type="match status" value="1"/>
</dbReference>
<dbReference type="InterPro" id="IPR045028">
    <property type="entry name" value="DinG/Rad3-like"/>
</dbReference>
<dbReference type="FunFam" id="3.30.420.10:FF:000045">
    <property type="entry name" value="3'-5' exonuclease DinG"/>
    <property type="match status" value="1"/>
</dbReference>
<evidence type="ECO:0000256" key="2">
    <source>
        <dbReference type="ARBA" id="ARBA00022801"/>
    </source>
</evidence>